<dbReference type="Proteomes" id="UP000580839">
    <property type="component" value="Unassembled WGS sequence"/>
</dbReference>
<sequence>MIRPTAALLALVLAAVSRCSSSAPLPPPHDAGGSTRPSGAAKSSRSASLPRPGDNVKLRGVLSEDVDCRLLKAENGETYSLSSKLPSLLNGSRVCVHGTISEVSQCLTQPSIEVSQVRNWSSCP</sequence>
<comment type="caution">
    <text evidence="3">The sequence shown here is derived from an EMBL/GenBank/DDBJ whole genome shotgun (WGS) entry which is preliminary data.</text>
</comment>
<dbReference type="EMBL" id="JABFRW010000213">
    <property type="protein sequence ID" value="NOT35704.1"/>
    <property type="molecule type" value="Genomic_DNA"/>
</dbReference>
<proteinExistence type="predicted"/>
<gene>
    <name evidence="3" type="ORF">HOP12_16305</name>
</gene>
<evidence type="ECO:0000313" key="4">
    <source>
        <dbReference type="Proteomes" id="UP000580839"/>
    </source>
</evidence>
<reference evidence="3 4" key="1">
    <citation type="submission" date="2020-04" db="EMBL/GenBank/DDBJ databases">
        <title>Metagenomic profiling of ammonia- and methane-oxidizing microorganisms in a Dutch drinking water treatment plant.</title>
        <authorList>
            <person name="Poghosyan L."/>
            <person name="Leucker S."/>
        </authorList>
    </citation>
    <scope>NUCLEOTIDE SEQUENCE [LARGE SCALE GENOMIC DNA]</scope>
    <source>
        <strain evidence="3">S-RSF-IL-03</strain>
    </source>
</reference>
<evidence type="ECO:0000313" key="3">
    <source>
        <dbReference type="EMBL" id="NOT35704.1"/>
    </source>
</evidence>
<feature type="chain" id="PRO_5033029846" description="DUF5666 domain-containing protein" evidence="2">
    <location>
        <begin position="23"/>
        <end position="124"/>
    </location>
</feature>
<feature type="signal peptide" evidence="2">
    <location>
        <begin position="1"/>
        <end position="22"/>
    </location>
</feature>
<dbReference type="AlphaFoldDB" id="A0A849SSQ0"/>
<evidence type="ECO:0008006" key="5">
    <source>
        <dbReference type="Google" id="ProtNLM"/>
    </source>
</evidence>
<protein>
    <recommendedName>
        <fullName evidence="5">DUF5666 domain-containing protein</fullName>
    </recommendedName>
</protein>
<accession>A0A849SSQ0</accession>
<evidence type="ECO:0000256" key="2">
    <source>
        <dbReference type="SAM" id="SignalP"/>
    </source>
</evidence>
<evidence type="ECO:0000256" key="1">
    <source>
        <dbReference type="SAM" id="MobiDB-lite"/>
    </source>
</evidence>
<name>A0A849SSQ0_UNCEI</name>
<feature type="compositionally biased region" description="Polar residues" evidence="1">
    <location>
        <begin position="35"/>
        <end position="47"/>
    </location>
</feature>
<feature type="region of interest" description="Disordered" evidence="1">
    <location>
        <begin position="20"/>
        <end position="56"/>
    </location>
</feature>
<organism evidence="3 4">
    <name type="scientific">Eiseniibacteriota bacterium</name>
    <dbReference type="NCBI Taxonomy" id="2212470"/>
    <lineage>
        <taxon>Bacteria</taxon>
        <taxon>Candidatus Eiseniibacteriota</taxon>
    </lineage>
</organism>
<keyword evidence="2" id="KW-0732">Signal</keyword>